<dbReference type="InterPro" id="IPR016032">
    <property type="entry name" value="Sig_transdc_resp-reg_C-effctor"/>
</dbReference>
<feature type="domain" description="HTH luxR-type" evidence="4">
    <location>
        <begin position="184"/>
        <end position="249"/>
    </location>
</feature>
<dbReference type="Proteomes" id="UP000322080">
    <property type="component" value="Unassembled WGS sequence"/>
</dbReference>
<keyword evidence="6" id="KW-1185">Reference proteome</keyword>
<evidence type="ECO:0000256" key="2">
    <source>
        <dbReference type="ARBA" id="ARBA00023125"/>
    </source>
</evidence>
<keyword evidence="3" id="KW-0804">Transcription</keyword>
<proteinExistence type="predicted"/>
<dbReference type="InterPro" id="IPR036388">
    <property type="entry name" value="WH-like_DNA-bd_sf"/>
</dbReference>
<evidence type="ECO:0000256" key="3">
    <source>
        <dbReference type="ARBA" id="ARBA00023163"/>
    </source>
</evidence>
<reference evidence="5 6" key="1">
    <citation type="submission" date="2019-08" db="EMBL/GenBank/DDBJ databases">
        <title>Identification of a novel species of the genus Boseongicola.</title>
        <authorList>
            <person name="Zhang X.-Q."/>
        </authorList>
    </citation>
    <scope>NUCLEOTIDE SEQUENCE [LARGE SCALE GENOMIC DNA]</scope>
    <source>
        <strain evidence="5 6">HY14</strain>
    </source>
</reference>
<keyword evidence="1" id="KW-0805">Transcription regulation</keyword>
<dbReference type="Pfam" id="PF03472">
    <property type="entry name" value="Autoind_bind"/>
    <property type="match status" value="1"/>
</dbReference>
<name>A0A5D0RK19_9RHOB</name>
<accession>A0A5D0RK19</accession>
<dbReference type="GO" id="GO:0006355">
    <property type="term" value="P:regulation of DNA-templated transcription"/>
    <property type="evidence" value="ECO:0007669"/>
    <property type="project" value="InterPro"/>
</dbReference>
<dbReference type="PANTHER" id="PTHR44688">
    <property type="entry name" value="DNA-BINDING TRANSCRIPTIONAL ACTIVATOR DEVR_DOSR"/>
    <property type="match status" value="1"/>
</dbReference>
<keyword evidence="2" id="KW-0238">DNA-binding</keyword>
<dbReference type="InterPro" id="IPR036693">
    <property type="entry name" value="TF_LuxR_autoind-bd_dom_sf"/>
</dbReference>
<dbReference type="InterPro" id="IPR000792">
    <property type="entry name" value="Tscrpt_reg_LuxR_C"/>
</dbReference>
<organism evidence="5 6">
    <name type="scientific">Maritimibacter fusiformis</name>
    <dbReference type="NCBI Taxonomy" id="2603819"/>
    <lineage>
        <taxon>Bacteria</taxon>
        <taxon>Pseudomonadati</taxon>
        <taxon>Pseudomonadota</taxon>
        <taxon>Alphaproteobacteria</taxon>
        <taxon>Rhodobacterales</taxon>
        <taxon>Roseobacteraceae</taxon>
        <taxon>Maritimibacter</taxon>
    </lineage>
</organism>
<evidence type="ECO:0000313" key="5">
    <source>
        <dbReference type="EMBL" id="TYB81489.1"/>
    </source>
</evidence>
<protein>
    <submittedName>
        <fullName evidence="5">LuxR family transcriptional regulator</fullName>
    </submittedName>
</protein>
<evidence type="ECO:0000256" key="1">
    <source>
        <dbReference type="ARBA" id="ARBA00023015"/>
    </source>
</evidence>
<dbReference type="Gene3D" id="1.10.10.10">
    <property type="entry name" value="Winged helix-like DNA-binding domain superfamily/Winged helix DNA-binding domain"/>
    <property type="match status" value="1"/>
</dbReference>
<dbReference type="PROSITE" id="PS50043">
    <property type="entry name" value="HTH_LUXR_2"/>
    <property type="match status" value="1"/>
</dbReference>
<dbReference type="AlphaFoldDB" id="A0A5D0RK19"/>
<dbReference type="InterPro" id="IPR005143">
    <property type="entry name" value="TF_LuxR_autoind-bd_dom"/>
</dbReference>
<sequence>MRGRVLGGIMLEYFSRLAAATSQDDAWKLHCEQMAEFGFDRLLFGYARYCRPDGSDRTDDVLFLSNHDPALTRRYVEDGLYRHDPVLNWAARHVGARSWRDAMTRAVQDDSRLEKSRSLHSLMNVTAGYSIAFAHPSARCRGFIHLAARPDLDQDAVDAIWHRDGRLIETMNHILNLKLMALPRSGQRAPLSERQREALEWVADGKSYRDIAAIMGVTQATVEKHLRLARGKLEVETTAQAILKAAIQNQIFQD</sequence>
<dbReference type="PANTHER" id="PTHR44688:SF16">
    <property type="entry name" value="DNA-BINDING TRANSCRIPTIONAL ACTIVATOR DEVR_DOSR"/>
    <property type="match status" value="1"/>
</dbReference>
<comment type="caution">
    <text evidence="5">The sequence shown here is derived from an EMBL/GenBank/DDBJ whole genome shotgun (WGS) entry which is preliminary data.</text>
</comment>
<dbReference type="CDD" id="cd06170">
    <property type="entry name" value="LuxR_C_like"/>
    <property type="match status" value="1"/>
</dbReference>
<dbReference type="EMBL" id="VSIY01000006">
    <property type="protein sequence ID" value="TYB81489.1"/>
    <property type="molecule type" value="Genomic_DNA"/>
</dbReference>
<dbReference type="SUPFAM" id="SSF46894">
    <property type="entry name" value="C-terminal effector domain of the bipartite response regulators"/>
    <property type="match status" value="1"/>
</dbReference>
<dbReference type="GO" id="GO:0003677">
    <property type="term" value="F:DNA binding"/>
    <property type="evidence" value="ECO:0007669"/>
    <property type="project" value="UniProtKB-KW"/>
</dbReference>
<evidence type="ECO:0000313" key="6">
    <source>
        <dbReference type="Proteomes" id="UP000322080"/>
    </source>
</evidence>
<dbReference type="SMART" id="SM00421">
    <property type="entry name" value="HTH_LUXR"/>
    <property type="match status" value="1"/>
</dbReference>
<dbReference type="PRINTS" id="PR00038">
    <property type="entry name" value="HTHLUXR"/>
</dbReference>
<evidence type="ECO:0000259" key="4">
    <source>
        <dbReference type="PROSITE" id="PS50043"/>
    </source>
</evidence>
<gene>
    <name evidence="5" type="ORF">FVF75_10315</name>
</gene>
<dbReference type="Pfam" id="PF00196">
    <property type="entry name" value="GerE"/>
    <property type="match status" value="1"/>
</dbReference>
<dbReference type="SUPFAM" id="SSF75516">
    <property type="entry name" value="Pheromone-binding domain of LuxR-like quorum-sensing transcription factors"/>
    <property type="match status" value="1"/>
</dbReference>
<dbReference type="Gene3D" id="3.30.450.80">
    <property type="entry name" value="Transcription factor LuxR-like, autoinducer-binding domain"/>
    <property type="match status" value="1"/>
</dbReference>